<evidence type="ECO:0000313" key="2">
    <source>
        <dbReference type="Proteomes" id="UP001153678"/>
    </source>
</evidence>
<dbReference type="AlphaFoldDB" id="A0A9W4T0M5"/>
<dbReference type="EMBL" id="CAMKVN010004824">
    <property type="protein sequence ID" value="CAI2187817.1"/>
    <property type="molecule type" value="Genomic_DNA"/>
</dbReference>
<accession>A0A9W4T0M5</accession>
<dbReference type="Proteomes" id="UP001153678">
    <property type="component" value="Unassembled WGS sequence"/>
</dbReference>
<gene>
    <name evidence="1" type="ORF">FWILDA_LOCUS13271</name>
</gene>
<comment type="caution">
    <text evidence="1">The sequence shown here is derived from an EMBL/GenBank/DDBJ whole genome shotgun (WGS) entry which is preliminary data.</text>
</comment>
<name>A0A9W4T0M5_9GLOM</name>
<protein>
    <submittedName>
        <fullName evidence="1">9795_t:CDS:1</fullName>
    </submittedName>
</protein>
<sequence length="64" mass="7196">ILQIVNNPQLTFEETKQSLVAILPNANEPQIEALTQVICNQIDQTKRGKFSGITDLEGKNFKVR</sequence>
<feature type="non-terminal residue" evidence="1">
    <location>
        <position position="1"/>
    </location>
</feature>
<organism evidence="1 2">
    <name type="scientific">Funneliformis geosporum</name>
    <dbReference type="NCBI Taxonomy" id="1117311"/>
    <lineage>
        <taxon>Eukaryota</taxon>
        <taxon>Fungi</taxon>
        <taxon>Fungi incertae sedis</taxon>
        <taxon>Mucoromycota</taxon>
        <taxon>Glomeromycotina</taxon>
        <taxon>Glomeromycetes</taxon>
        <taxon>Glomerales</taxon>
        <taxon>Glomeraceae</taxon>
        <taxon>Funneliformis</taxon>
    </lineage>
</organism>
<proteinExistence type="predicted"/>
<keyword evidence="2" id="KW-1185">Reference proteome</keyword>
<evidence type="ECO:0000313" key="1">
    <source>
        <dbReference type="EMBL" id="CAI2187817.1"/>
    </source>
</evidence>
<reference evidence="1" key="1">
    <citation type="submission" date="2022-08" db="EMBL/GenBank/DDBJ databases">
        <authorList>
            <person name="Kallberg Y."/>
            <person name="Tangrot J."/>
            <person name="Rosling A."/>
        </authorList>
    </citation>
    <scope>NUCLEOTIDE SEQUENCE</scope>
    <source>
        <strain evidence="1">Wild A</strain>
    </source>
</reference>